<dbReference type="EMBL" id="SWFM01000001">
    <property type="protein sequence ID" value="TKD72152.1"/>
    <property type="molecule type" value="Genomic_DNA"/>
</dbReference>
<reference evidence="2 3" key="1">
    <citation type="submission" date="2019-04" db="EMBL/GenBank/DDBJ databases">
        <title>Genome sequence of Bacillus hwajinpoensis strain Y2.</title>
        <authorList>
            <person name="Fair J.L."/>
            <person name="Maclea K.S."/>
        </authorList>
    </citation>
    <scope>NUCLEOTIDE SEQUENCE [LARGE SCALE GENOMIC DNA]</scope>
    <source>
        <strain evidence="2 3">Y2</strain>
    </source>
</reference>
<comment type="caution">
    <text evidence="2">The sequence shown here is derived from an EMBL/GenBank/DDBJ whole genome shotgun (WGS) entry which is preliminary data.</text>
</comment>
<keyword evidence="1" id="KW-0812">Transmembrane</keyword>
<keyword evidence="1" id="KW-1133">Transmembrane helix</keyword>
<keyword evidence="1" id="KW-0472">Membrane</keyword>
<evidence type="ECO:0008006" key="4">
    <source>
        <dbReference type="Google" id="ProtNLM"/>
    </source>
</evidence>
<name>A0A4U1MNG0_9BACL</name>
<feature type="transmembrane region" description="Helical" evidence="1">
    <location>
        <begin position="6"/>
        <end position="23"/>
    </location>
</feature>
<gene>
    <name evidence="2" type="ORF">FBF83_04955</name>
</gene>
<dbReference type="AlphaFoldDB" id="A0A4U1MNG0"/>
<dbReference type="Proteomes" id="UP000310541">
    <property type="component" value="Unassembled WGS sequence"/>
</dbReference>
<dbReference type="RefSeq" id="WP_136946002.1">
    <property type="nucleotide sequence ID" value="NZ_SWFM01000001.1"/>
</dbReference>
<evidence type="ECO:0000313" key="2">
    <source>
        <dbReference type="EMBL" id="TKD72152.1"/>
    </source>
</evidence>
<accession>A0A4U1MNG0</accession>
<dbReference type="OrthoDB" id="2903771at2"/>
<evidence type="ECO:0000313" key="3">
    <source>
        <dbReference type="Proteomes" id="UP000310541"/>
    </source>
</evidence>
<organism evidence="2 3">
    <name type="scientific">Guptibacillus hwajinpoensis</name>
    <dbReference type="NCBI Taxonomy" id="208199"/>
    <lineage>
        <taxon>Bacteria</taxon>
        <taxon>Bacillati</taxon>
        <taxon>Bacillota</taxon>
        <taxon>Bacilli</taxon>
        <taxon>Bacillales</taxon>
        <taxon>Guptibacillaceae</taxon>
        <taxon>Guptibacillus</taxon>
    </lineage>
</organism>
<sequence length="114" mass="12894">MNKWSFYSIAIIVAAIASFYLYIDARTLDVKKSELPVDQDTAIQISQRYLAGGWKDPVDLHLTPYSMKSTTETKETFVVDIMDESDPGACTGYEVVVEKQTGNVIEKQRLNYCD</sequence>
<evidence type="ECO:0000256" key="1">
    <source>
        <dbReference type="SAM" id="Phobius"/>
    </source>
</evidence>
<protein>
    <recommendedName>
        <fullName evidence="4">PepSY domain-containing protein</fullName>
    </recommendedName>
</protein>
<proteinExistence type="predicted"/>